<proteinExistence type="inferred from homology"/>
<dbReference type="PANTHER" id="PTHR30178">
    <property type="entry name" value="INNER MEMBRANE PROTEIN YAAH"/>
    <property type="match status" value="1"/>
</dbReference>
<evidence type="ECO:0000256" key="2">
    <source>
        <dbReference type="ARBA" id="ARBA00005587"/>
    </source>
</evidence>
<comment type="subcellular location">
    <subcellularLocation>
        <location evidence="1">Membrane</location>
        <topology evidence="1">Multi-pass membrane protein</topology>
    </subcellularLocation>
</comment>
<comment type="caution">
    <text evidence="7">The sequence shown here is derived from an EMBL/GenBank/DDBJ whole genome shotgun (WGS) entry which is preliminary data.</text>
</comment>
<sequence length="206" mass="22323">MSLHDVNLDASDPPEEKELKIKEFPDKYGNTAPLGLLGFGMTTILLSFANVSLYPVNSAVIGMGIFYGGIAQFFSGIFEFKKGHSFTGTAFMSYGSFWLALVGIWTFPTIIKCEPADHKCVGIFLLFWGIFTFGMFFGTLKAHLTIKIIFGTLFLTFLLLSIGDFAQQPIVTKVGGGVGLLCGTTALYTGLAEVIDGELGYTLIPV</sequence>
<dbReference type="RefSeq" id="XP_068351541.1">
    <property type="nucleotide sequence ID" value="XM_068510134.1"/>
</dbReference>
<evidence type="ECO:0000256" key="6">
    <source>
        <dbReference type="SAM" id="Phobius"/>
    </source>
</evidence>
<evidence type="ECO:0000256" key="3">
    <source>
        <dbReference type="ARBA" id="ARBA00022692"/>
    </source>
</evidence>
<dbReference type="GO" id="GO:0015360">
    <property type="term" value="F:acetate:proton symporter activity"/>
    <property type="evidence" value="ECO:0007669"/>
    <property type="project" value="TreeGrafter"/>
</dbReference>
<organism evidence="7 8">
    <name type="scientific">Tritrichomonas foetus</name>
    <dbReference type="NCBI Taxonomy" id="1144522"/>
    <lineage>
        <taxon>Eukaryota</taxon>
        <taxon>Metamonada</taxon>
        <taxon>Parabasalia</taxon>
        <taxon>Tritrichomonadida</taxon>
        <taxon>Tritrichomonadidae</taxon>
        <taxon>Tritrichomonas</taxon>
    </lineage>
</organism>
<dbReference type="InterPro" id="IPR047623">
    <property type="entry name" value="SatP"/>
</dbReference>
<dbReference type="VEuPathDB" id="TrichDB:TRFO_35228"/>
<protein>
    <recommendedName>
        <fullName evidence="9">GPR1/FUN34/yaaH family protein</fullName>
    </recommendedName>
</protein>
<gene>
    <name evidence="7" type="ORF">TRFO_35228</name>
</gene>
<evidence type="ECO:0000313" key="8">
    <source>
        <dbReference type="Proteomes" id="UP000179807"/>
    </source>
</evidence>
<dbReference type="Pfam" id="PF01184">
    <property type="entry name" value="Gpr1_Fun34_YaaH"/>
    <property type="match status" value="1"/>
</dbReference>
<feature type="transmembrane region" description="Helical" evidence="6">
    <location>
        <begin position="34"/>
        <end position="53"/>
    </location>
</feature>
<dbReference type="PANTHER" id="PTHR30178:SF3">
    <property type="entry name" value="SUCCINATE-ACETATE_PROTON SYMPORTER SATP"/>
    <property type="match status" value="1"/>
</dbReference>
<feature type="transmembrane region" description="Helical" evidence="6">
    <location>
        <begin position="60"/>
        <end position="78"/>
    </location>
</feature>
<evidence type="ECO:0008006" key="9">
    <source>
        <dbReference type="Google" id="ProtNLM"/>
    </source>
</evidence>
<feature type="transmembrane region" description="Helical" evidence="6">
    <location>
        <begin position="144"/>
        <end position="163"/>
    </location>
</feature>
<evidence type="ECO:0000256" key="4">
    <source>
        <dbReference type="ARBA" id="ARBA00022989"/>
    </source>
</evidence>
<keyword evidence="5 6" id="KW-0472">Membrane</keyword>
<keyword evidence="4 6" id="KW-1133">Transmembrane helix</keyword>
<dbReference type="EMBL" id="MLAK01001058">
    <property type="protein sequence ID" value="OHS98404.1"/>
    <property type="molecule type" value="Genomic_DNA"/>
</dbReference>
<evidence type="ECO:0000256" key="1">
    <source>
        <dbReference type="ARBA" id="ARBA00004141"/>
    </source>
</evidence>
<name>A0A1J4JMC3_9EUKA</name>
<dbReference type="GeneID" id="94844838"/>
<keyword evidence="3 6" id="KW-0812">Transmembrane</keyword>
<dbReference type="OrthoDB" id="3648309at2759"/>
<evidence type="ECO:0000256" key="5">
    <source>
        <dbReference type="ARBA" id="ARBA00023136"/>
    </source>
</evidence>
<keyword evidence="8" id="KW-1185">Reference proteome</keyword>
<dbReference type="GO" id="GO:0071422">
    <property type="term" value="P:succinate transmembrane transport"/>
    <property type="evidence" value="ECO:0007669"/>
    <property type="project" value="TreeGrafter"/>
</dbReference>
<feature type="transmembrane region" description="Helical" evidence="6">
    <location>
        <begin position="90"/>
        <end position="108"/>
    </location>
</feature>
<evidence type="ECO:0000313" key="7">
    <source>
        <dbReference type="EMBL" id="OHS98404.1"/>
    </source>
</evidence>
<dbReference type="InterPro" id="IPR000791">
    <property type="entry name" value="Gpr1/Fun34/SatP-like"/>
</dbReference>
<feature type="transmembrane region" description="Helical" evidence="6">
    <location>
        <begin position="120"/>
        <end position="138"/>
    </location>
</feature>
<dbReference type="Proteomes" id="UP000179807">
    <property type="component" value="Unassembled WGS sequence"/>
</dbReference>
<dbReference type="AlphaFoldDB" id="A0A1J4JMC3"/>
<accession>A0A1J4JMC3</accession>
<comment type="similarity">
    <text evidence="2">Belongs to the acetate uptake transporter (AceTr) (TC 2.A.96) family.</text>
</comment>
<dbReference type="GO" id="GO:0005886">
    <property type="term" value="C:plasma membrane"/>
    <property type="evidence" value="ECO:0007669"/>
    <property type="project" value="TreeGrafter"/>
</dbReference>
<dbReference type="NCBIfam" id="NF038013">
    <property type="entry name" value="AceTr_1"/>
    <property type="match status" value="1"/>
</dbReference>
<reference evidence="7" key="1">
    <citation type="submission" date="2016-10" db="EMBL/GenBank/DDBJ databases">
        <authorList>
            <person name="Benchimol M."/>
            <person name="Almeida L.G."/>
            <person name="Vasconcelos A.T."/>
            <person name="Perreira-Neves A."/>
            <person name="Rosa I.A."/>
            <person name="Tasca T."/>
            <person name="Bogo M.R."/>
            <person name="de Souza W."/>
        </authorList>
    </citation>
    <scope>NUCLEOTIDE SEQUENCE [LARGE SCALE GENOMIC DNA]</scope>
    <source>
        <strain evidence="7">K</strain>
    </source>
</reference>